<accession>A0A4Y9YJA2</accession>
<dbReference type="InterPro" id="IPR053036">
    <property type="entry name" value="CellCycle_DNARepair_Reg"/>
</dbReference>
<feature type="compositionally biased region" description="Basic and acidic residues" evidence="1">
    <location>
        <begin position="800"/>
        <end position="814"/>
    </location>
</feature>
<feature type="compositionally biased region" description="Polar residues" evidence="1">
    <location>
        <begin position="757"/>
        <end position="773"/>
    </location>
</feature>
<dbReference type="Pfam" id="PF16589">
    <property type="entry name" value="BRCT_2"/>
    <property type="match status" value="1"/>
</dbReference>
<dbReference type="EMBL" id="SEOQ01000480">
    <property type="protein sequence ID" value="TFY62070.1"/>
    <property type="molecule type" value="Genomic_DNA"/>
</dbReference>
<dbReference type="CDD" id="cd18432">
    <property type="entry name" value="BRCT_PAXIP1_rpt6_like"/>
    <property type="match status" value="1"/>
</dbReference>
<feature type="domain" description="BRCT" evidence="2">
    <location>
        <begin position="337"/>
        <end position="412"/>
    </location>
</feature>
<protein>
    <recommendedName>
        <fullName evidence="2">BRCT domain-containing protein</fullName>
    </recommendedName>
</protein>
<dbReference type="CDD" id="cd18436">
    <property type="entry name" value="BRCT_BRC1_like_rpt2"/>
    <property type="match status" value="1"/>
</dbReference>
<dbReference type="InterPro" id="IPR036420">
    <property type="entry name" value="BRCT_dom_sf"/>
</dbReference>
<gene>
    <name evidence="3" type="ORF">EVG20_g6835</name>
</gene>
<feature type="compositionally biased region" description="Acidic residues" evidence="1">
    <location>
        <begin position="632"/>
        <end position="642"/>
    </location>
</feature>
<dbReference type="GO" id="GO:1990683">
    <property type="term" value="P:DNA double-strand break attachment to nuclear envelope"/>
    <property type="evidence" value="ECO:0007669"/>
    <property type="project" value="TreeGrafter"/>
</dbReference>
<dbReference type="SUPFAM" id="SSF52113">
    <property type="entry name" value="BRCT domain"/>
    <property type="match status" value="4"/>
</dbReference>
<dbReference type="PANTHER" id="PTHR47667:SF1">
    <property type="entry name" value="REGULATOR OF TY1 TRANSPOSITION PROTEIN 107"/>
    <property type="match status" value="1"/>
</dbReference>
<proteinExistence type="predicted"/>
<feature type="compositionally biased region" description="Basic residues" evidence="1">
    <location>
        <begin position="874"/>
        <end position="889"/>
    </location>
</feature>
<feature type="compositionally biased region" description="Polar residues" evidence="1">
    <location>
        <begin position="471"/>
        <end position="480"/>
    </location>
</feature>
<dbReference type="GO" id="GO:0005634">
    <property type="term" value="C:nucleus"/>
    <property type="evidence" value="ECO:0007669"/>
    <property type="project" value="TreeGrafter"/>
</dbReference>
<dbReference type="PANTHER" id="PTHR47667">
    <property type="entry name" value="REGULATOR OF TY1 TRANSPOSITION PROTEIN 107"/>
    <property type="match status" value="1"/>
</dbReference>
<dbReference type="Pfam" id="PF16770">
    <property type="entry name" value="RTT107_BRCT_5"/>
    <property type="match status" value="1"/>
</dbReference>
<dbReference type="Proteomes" id="UP000298327">
    <property type="component" value="Unassembled WGS sequence"/>
</dbReference>
<dbReference type="InterPro" id="IPR001357">
    <property type="entry name" value="BRCT_dom"/>
</dbReference>
<dbReference type="STRING" id="205917.A0A4Y9YJA2"/>
<dbReference type="OrthoDB" id="342264at2759"/>
<feature type="compositionally biased region" description="Basic and acidic residues" evidence="1">
    <location>
        <begin position="583"/>
        <end position="598"/>
    </location>
</feature>
<feature type="domain" description="BRCT" evidence="2">
    <location>
        <begin position="1"/>
        <end position="85"/>
    </location>
</feature>
<dbReference type="Pfam" id="PF12738">
    <property type="entry name" value="PTCB-BRCT"/>
    <property type="match status" value="2"/>
</dbReference>
<dbReference type="Gene3D" id="3.40.50.10190">
    <property type="entry name" value="BRCT domain"/>
    <property type="match status" value="5"/>
</dbReference>
<dbReference type="SMART" id="SM00292">
    <property type="entry name" value="BRCT"/>
    <property type="match status" value="4"/>
</dbReference>
<feature type="compositionally biased region" description="Basic and acidic residues" evidence="1">
    <location>
        <begin position="890"/>
        <end position="903"/>
    </location>
</feature>
<name>A0A4Y9YJA2_9AGAM</name>
<keyword evidence="4" id="KW-1185">Reference proteome</keyword>
<feature type="compositionally biased region" description="Low complexity" evidence="1">
    <location>
        <begin position="709"/>
        <end position="723"/>
    </location>
</feature>
<dbReference type="PROSITE" id="PS50172">
    <property type="entry name" value="BRCT"/>
    <property type="match status" value="4"/>
</dbReference>
<dbReference type="GO" id="GO:0006302">
    <property type="term" value="P:double-strand break repair"/>
    <property type="evidence" value="ECO:0007669"/>
    <property type="project" value="TreeGrafter"/>
</dbReference>
<feature type="domain" description="BRCT" evidence="2">
    <location>
        <begin position="935"/>
        <end position="996"/>
    </location>
</feature>
<evidence type="ECO:0000313" key="4">
    <source>
        <dbReference type="Proteomes" id="UP000298327"/>
    </source>
</evidence>
<feature type="compositionally biased region" description="Low complexity" evidence="1">
    <location>
        <begin position="907"/>
        <end position="916"/>
    </location>
</feature>
<feature type="region of interest" description="Disordered" evidence="1">
    <location>
        <begin position="457"/>
        <end position="916"/>
    </location>
</feature>
<evidence type="ECO:0000256" key="1">
    <source>
        <dbReference type="SAM" id="MobiDB-lite"/>
    </source>
</evidence>
<dbReference type="CDD" id="cd17743">
    <property type="entry name" value="BRCT_BRC1_like_rpt5"/>
    <property type="match status" value="1"/>
</dbReference>
<reference evidence="3 4" key="1">
    <citation type="submission" date="2019-02" db="EMBL/GenBank/DDBJ databases">
        <title>Genome sequencing of the rare red list fungi Dentipellis fragilis.</title>
        <authorList>
            <person name="Buettner E."/>
            <person name="Kellner H."/>
        </authorList>
    </citation>
    <scope>NUCLEOTIDE SEQUENCE [LARGE SCALE GENOMIC DNA]</scope>
    <source>
        <strain evidence="3 4">DSM 105465</strain>
    </source>
</reference>
<dbReference type="GO" id="GO:0035361">
    <property type="term" value="C:Cul8-RING ubiquitin ligase complex"/>
    <property type="evidence" value="ECO:0007669"/>
    <property type="project" value="TreeGrafter"/>
</dbReference>
<organism evidence="3 4">
    <name type="scientific">Dentipellis fragilis</name>
    <dbReference type="NCBI Taxonomy" id="205917"/>
    <lineage>
        <taxon>Eukaryota</taxon>
        <taxon>Fungi</taxon>
        <taxon>Dikarya</taxon>
        <taxon>Basidiomycota</taxon>
        <taxon>Agaricomycotina</taxon>
        <taxon>Agaricomycetes</taxon>
        <taxon>Russulales</taxon>
        <taxon>Hericiaceae</taxon>
        <taxon>Dentipellis</taxon>
    </lineage>
</organism>
<evidence type="ECO:0000313" key="3">
    <source>
        <dbReference type="EMBL" id="TFY62070.1"/>
    </source>
</evidence>
<sequence length="1117" mass="121791">MPLFEDVKFFFPPSLSPERQAQFTVFLTANGASPVPLDEATHVITNSHEFEGKEDLKPGVAVVTDDWVERSLLLGKLQSALHYSPDPSMLFSGIVACATDLSTSDTEVLSAGITALGGQWRPGLTREVTHLFAVATGSDKYNTAMHFQKDTRMKVLVPHWFDDSVRLGIRGLPTATYEWPDPAVLKSGKGVDALAESAGTDSRAQSRLSGEKKTLYKTALMASGQEGQVARTERDIWRGRRILLSSDLELSDGRKDVVEAGIIRTGGIMLHTDPENEESQMDEADALISRYRWGPLYIKAVKGHKLVGTLTWLFHVETIGTVSAPTAQLLHYPIPKKPIDGFSSHEITVTNYTGESREYLKKLITLMGATFTPSMSGRNTVLIAAYLSGVKTAKARNWSIPVVNHTWLEDCFVQWKNLTVGQEKYVSFPPGVDFAEVLGERGVGRAAVQDTLWELETESESAKKVRPQPSPTKDQQTTVAPKSAATEASAKDAREVEDEVAIMDDVAPMDVDEDAGPGGDEMPTDAQPQVPKPTAASDADDEDDEPLDADEVLNAKARQRVDRKGKGKALPIQYRSKRSARIKSPERSSVEEARHALEVMDVDESEAGPSKRHARSKAPISAGKSRRIVTPEVDEDEDDDDEPPAHATTHKRSANHRISPSVVGTAAKSPTKSPIKPPAKGAALTPRRTVSVLMPPVGTGRAIITTPRSAKAGHLGKKAAGSSLPDMSTNEEEPNTTRRRPPKAHAPDTSMDRAAETPSTTGRLQRSAATRATQRLRDEIMPDVVNFQKEMRRGSVKIAGETDVRSAKGKKESRAATAKSSSKKRISPETDVEEEESSLDERSRKKQKTGNSKGKAVAVDSADDSEDERVVMVVKKKPSHATQVGHKRRDSATGDHRSKKAQEEVESGGASASASATHPIRILTTGVKLSDDVGLTKLGAKMISKPSECTHLVLKSLGRTEKLLCAMAVAPCIVTEKWATASVAAKQFLPVDRYQPADIESEKRYRFKLKEALERAKENGGQLYSDMVFYVTPKVPVDKKLLKSVVMAHGGQFRTQTPTARGLGGKDNHYVISCQEDASIWRPIAQAGHTIFNHELLLTGALTQQIDWENPLHRLSG</sequence>
<evidence type="ECO:0000259" key="2">
    <source>
        <dbReference type="PROSITE" id="PS50172"/>
    </source>
</evidence>
<feature type="domain" description="BRCT" evidence="2">
    <location>
        <begin position="86"/>
        <end position="166"/>
    </location>
</feature>
<comment type="caution">
    <text evidence="3">The sequence shown here is derived from an EMBL/GenBank/DDBJ whole genome shotgun (WGS) entry which is preliminary data.</text>
</comment>
<feature type="compositionally biased region" description="Acidic residues" evidence="1">
    <location>
        <begin position="538"/>
        <end position="551"/>
    </location>
</feature>
<dbReference type="AlphaFoldDB" id="A0A4Y9YJA2"/>